<name>A0A3M7QXX9_BRAPC</name>
<dbReference type="AlphaFoldDB" id="A0A3M7QXX9"/>
<organism evidence="1 2">
    <name type="scientific">Brachionus plicatilis</name>
    <name type="common">Marine rotifer</name>
    <name type="synonym">Brachionus muelleri</name>
    <dbReference type="NCBI Taxonomy" id="10195"/>
    <lineage>
        <taxon>Eukaryota</taxon>
        <taxon>Metazoa</taxon>
        <taxon>Spiralia</taxon>
        <taxon>Gnathifera</taxon>
        <taxon>Rotifera</taxon>
        <taxon>Eurotatoria</taxon>
        <taxon>Monogononta</taxon>
        <taxon>Pseudotrocha</taxon>
        <taxon>Ploima</taxon>
        <taxon>Brachionidae</taxon>
        <taxon>Brachionus</taxon>
    </lineage>
</organism>
<dbReference type="Proteomes" id="UP000276133">
    <property type="component" value="Unassembled WGS sequence"/>
</dbReference>
<evidence type="ECO:0000313" key="1">
    <source>
        <dbReference type="EMBL" id="RNA16153.1"/>
    </source>
</evidence>
<comment type="caution">
    <text evidence="1">The sequence shown here is derived from an EMBL/GenBank/DDBJ whole genome shotgun (WGS) entry which is preliminary data.</text>
</comment>
<reference evidence="1 2" key="1">
    <citation type="journal article" date="2018" name="Sci. Rep.">
        <title>Genomic signatures of local adaptation to the degree of environmental predictability in rotifers.</title>
        <authorList>
            <person name="Franch-Gras L."/>
            <person name="Hahn C."/>
            <person name="Garcia-Roger E.M."/>
            <person name="Carmona M.J."/>
            <person name="Serra M."/>
            <person name="Gomez A."/>
        </authorList>
    </citation>
    <scope>NUCLEOTIDE SEQUENCE [LARGE SCALE GENOMIC DNA]</scope>
    <source>
        <strain evidence="1">HYR1</strain>
    </source>
</reference>
<evidence type="ECO:0000313" key="2">
    <source>
        <dbReference type="Proteomes" id="UP000276133"/>
    </source>
</evidence>
<keyword evidence="2" id="KW-1185">Reference proteome</keyword>
<protein>
    <submittedName>
        <fullName evidence="1">Uncharacterized protein</fullName>
    </submittedName>
</protein>
<proteinExistence type="predicted"/>
<sequence length="145" mass="17383">MITLPSLPSISFPHVSMLDKLEYFLHFIILHDILINIFDDERPKRKKTPNIAKIIINYFTTFYWRSKDSLHASNDQKQNFFLNNCAVKLKNKKQDFFISIVEFFTDVYKIENISGRNKKKNKKNRCKKKNSKMYLRLYDLLLSLL</sequence>
<dbReference type="EMBL" id="REGN01004791">
    <property type="protein sequence ID" value="RNA16153.1"/>
    <property type="molecule type" value="Genomic_DNA"/>
</dbReference>
<gene>
    <name evidence="1" type="ORF">BpHYR1_051649</name>
</gene>
<accession>A0A3M7QXX9</accession>